<organism evidence="3 4">
    <name type="scientific">Mesorhabditis belari</name>
    <dbReference type="NCBI Taxonomy" id="2138241"/>
    <lineage>
        <taxon>Eukaryota</taxon>
        <taxon>Metazoa</taxon>
        <taxon>Ecdysozoa</taxon>
        <taxon>Nematoda</taxon>
        <taxon>Chromadorea</taxon>
        <taxon>Rhabditida</taxon>
        <taxon>Rhabditina</taxon>
        <taxon>Rhabditomorpha</taxon>
        <taxon>Rhabditoidea</taxon>
        <taxon>Rhabditidae</taxon>
        <taxon>Mesorhabditinae</taxon>
        <taxon>Mesorhabditis</taxon>
    </lineage>
</organism>
<dbReference type="InterPro" id="IPR050645">
    <property type="entry name" value="Histidine_acid_phosphatase"/>
</dbReference>
<sequence length="398" mass="44529">MEFLKVMLHLVLGFLGIHSNTASANEVAPPLPSSSIARDPNTILILFGTRHGCRNPENYVNPSDKSWGQEGPLELNRIGKKQALGLGKEIRKFIGNDYINANYFGKEAVFYASSAPRCQMTLQTAIAGLYTPLGFADWDKRYDNWSPVPYTIDDQLLRMYNVKNCPKSDEAWAPISNDSLPSLAKMESENIELLKYMAENTGWQPKVSLAADLADNIIMIEHTRAKYPQWMNKPTLAGYDKKKLIAAYSEFAEAHYKACAEHMPCRQMMGGYWLKHTIDSMKTAATGKGPKVIGYASHTEVTLAVMKLMGYTRKELTTSAGFVLEFKNTPQAMVRLLEHDPNPVDKHVIYQGTLIPELSSLQDSNGFIPLADFEKVIGQFEISDWETACGRTNNCQKA</sequence>
<dbReference type="Proteomes" id="UP000887575">
    <property type="component" value="Unassembled WGS sequence"/>
</dbReference>
<dbReference type="Pfam" id="PF00328">
    <property type="entry name" value="His_Phos_2"/>
    <property type="match status" value="1"/>
</dbReference>
<evidence type="ECO:0000256" key="2">
    <source>
        <dbReference type="SAM" id="SignalP"/>
    </source>
</evidence>
<dbReference type="SUPFAM" id="SSF53254">
    <property type="entry name" value="Phosphoglycerate mutase-like"/>
    <property type="match status" value="1"/>
</dbReference>
<dbReference type="AlphaFoldDB" id="A0AAF3J526"/>
<dbReference type="WBParaSite" id="MBELARI_LOCUS16682">
    <property type="protein sequence ID" value="MBELARI_LOCUS16682"/>
    <property type="gene ID" value="MBELARI_LOCUS16682"/>
</dbReference>
<dbReference type="InterPro" id="IPR029033">
    <property type="entry name" value="His_PPase_superfam"/>
</dbReference>
<feature type="signal peptide" evidence="2">
    <location>
        <begin position="1"/>
        <end position="24"/>
    </location>
</feature>
<protein>
    <submittedName>
        <fullName evidence="4">Uncharacterized protein</fullName>
    </submittedName>
</protein>
<dbReference type="GO" id="GO:0016791">
    <property type="term" value="F:phosphatase activity"/>
    <property type="evidence" value="ECO:0007669"/>
    <property type="project" value="TreeGrafter"/>
</dbReference>
<keyword evidence="2" id="KW-0732">Signal</keyword>
<dbReference type="Gene3D" id="3.40.50.1240">
    <property type="entry name" value="Phosphoglycerate mutase-like"/>
    <property type="match status" value="1"/>
</dbReference>
<dbReference type="InterPro" id="IPR000560">
    <property type="entry name" value="His_Pase_clade-2"/>
</dbReference>
<evidence type="ECO:0000313" key="3">
    <source>
        <dbReference type="Proteomes" id="UP000887575"/>
    </source>
</evidence>
<dbReference type="PANTHER" id="PTHR11567:SF29">
    <property type="entry name" value="ACID PHOSPHATASE FAMILY"/>
    <property type="match status" value="1"/>
</dbReference>
<name>A0AAF3J526_9BILA</name>
<feature type="chain" id="PRO_5042194161" evidence="2">
    <location>
        <begin position="25"/>
        <end position="398"/>
    </location>
</feature>
<reference evidence="4" key="1">
    <citation type="submission" date="2024-02" db="UniProtKB">
        <authorList>
            <consortium name="WormBaseParasite"/>
        </authorList>
    </citation>
    <scope>IDENTIFICATION</scope>
</reference>
<proteinExistence type="inferred from homology"/>
<comment type="similarity">
    <text evidence="1">Belongs to the histidine acid phosphatase family.</text>
</comment>
<evidence type="ECO:0000313" key="4">
    <source>
        <dbReference type="WBParaSite" id="MBELARI_LOCUS16682"/>
    </source>
</evidence>
<dbReference type="PANTHER" id="PTHR11567">
    <property type="entry name" value="ACID PHOSPHATASE-RELATED"/>
    <property type="match status" value="1"/>
</dbReference>
<keyword evidence="3" id="KW-1185">Reference proteome</keyword>
<accession>A0AAF3J526</accession>
<evidence type="ECO:0000256" key="1">
    <source>
        <dbReference type="ARBA" id="ARBA00005375"/>
    </source>
</evidence>